<evidence type="ECO:0000313" key="2">
    <source>
        <dbReference type="Proteomes" id="UP001152523"/>
    </source>
</evidence>
<reference evidence="1" key="1">
    <citation type="submission" date="2022-07" db="EMBL/GenBank/DDBJ databases">
        <authorList>
            <person name="Macas J."/>
            <person name="Novak P."/>
            <person name="Neumann P."/>
        </authorList>
    </citation>
    <scope>NUCLEOTIDE SEQUENCE</scope>
</reference>
<dbReference type="EMBL" id="CAMAPF010000956">
    <property type="protein sequence ID" value="CAH9129645.1"/>
    <property type="molecule type" value="Genomic_DNA"/>
</dbReference>
<dbReference type="Proteomes" id="UP001152523">
    <property type="component" value="Unassembled WGS sequence"/>
</dbReference>
<evidence type="ECO:0008006" key="3">
    <source>
        <dbReference type="Google" id="ProtNLM"/>
    </source>
</evidence>
<dbReference type="SUPFAM" id="SSF52096">
    <property type="entry name" value="ClpP/crotonase"/>
    <property type="match status" value="1"/>
</dbReference>
<organism evidence="1 2">
    <name type="scientific">Cuscuta epithymum</name>
    <dbReference type="NCBI Taxonomy" id="186058"/>
    <lineage>
        <taxon>Eukaryota</taxon>
        <taxon>Viridiplantae</taxon>
        <taxon>Streptophyta</taxon>
        <taxon>Embryophyta</taxon>
        <taxon>Tracheophyta</taxon>
        <taxon>Spermatophyta</taxon>
        <taxon>Magnoliopsida</taxon>
        <taxon>eudicotyledons</taxon>
        <taxon>Gunneridae</taxon>
        <taxon>Pentapetalae</taxon>
        <taxon>asterids</taxon>
        <taxon>lamiids</taxon>
        <taxon>Solanales</taxon>
        <taxon>Convolvulaceae</taxon>
        <taxon>Cuscuteae</taxon>
        <taxon>Cuscuta</taxon>
        <taxon>Cuscuta subgen. Cuscuta</taxon>
    </lineage>
</organism>
<comment type="caution">
    <text evidence="1">The sequence shown here is derived from an EMBL/GenBank/DDBJ whole genome shotgun (WGS) entry which is preliminary data.</text>
</comment>
<keyword evidence="2" id="KW-1185">Reference proteome</keyword>
<gene>
    <name evidence="1" type="ORF">CEPIT_LOCUS30011</name>
</gene>
<dbReference type="InterPro" id="IPR029045">
    <property type="entry name" value="ClpP/crotonase-like_dom_sf"/>
</dbReference>
<dbReference type="InterPro" id="IPR014748">
    <property type="entry name" value="Enoyl-CoA_hydra_C"/>
</dbReference>
<proteinExistence type="predicted"/>
<evidence type="ECO:0000313" key="1">
    <source>
        <dbReference type="EMBL" id="CAH9129645.1"/>
    </source>
</evidence>
<protein>
    <recommendedName>
        <fullName evidence="3">Enoyl-CoA hydratase</fullName>
    </recommendedName>
</protein>
<sequence length="39" mass="4422">MDQALDYVATWNSGVLLSDDLKEAISAQREKRKPIFAKL</sequence>
<accession>A0AAV0F2B3</accession>
<dbReference type="AlphaFoldDB" id="A0AAV0F2B3"/>
<name>A0AAV0F2B3_9ASTE</name>
<dbReference type="Gene3D" id="1.10.12.10">
    <property type="entry name" value="Lyase 2-enoyl-coa Hydratase, Chain A, domain 2"/>
    <property type="match status" value="1"/>
</dbReference>